<evidence type="ECO:0000313" key="5">
    <source>
        <dbReference type="Proteomes" id="UP001207408"/>
    </source>
</evidence>
<keyword evidence="3" id="KW-0378">Hydrolase</keyword>
<accession>A0AAE3SKE0</accession>
<dbReference type="NCBIfam" id="TIGR00730">
    <property type="entry name" value="Rossman fold protein, TIGR00730 family"/>
    <property type="match status" value="1"/>
</dbReference>
<dbReference type="EMBL" id="JAPDPI010000029">
    <property type="protein sequence ID" value="MCW3806735.1"/>
    <property type="molecule type" value="Genomic_DNA"/>
</dbReference>
<dbReference type="InterPro" id="IPR031100">
    <property type="entry name" value="LOG_fam"/>
</dbReference>
<gene>
    <name evidence="4" type="ORF">OM074_13950</name>
</gene>
<comment type="caution">
    <text evidence="4">The sequence shown here is derived from an EMBL/GenBank/DDBJ whole genome shotgun (WGS) entry which is preliminary data.</text>
</comment>
<dbReference type="GO" id="GO:0008714">
    <property type="term" value="F:AMP nucleosidase activity"/>
    <property type="evidence" value="ECO:0007669"/>
    <property type="project" value="UniProtKB-EC"/>
</dbReference>
<dbReference type="GO" id="GO:0005829">
    <property type="term" value="C:cytosol"/>
    <property type="evidence" value="ECO:0007669"/>
    <property type="project" value="TreeGrafter"/>
</dbReference>
<evidence type="ECO:0000256" key="1">
    <source>
        <dbReference type="ARBA" id="ARBA00000274"/>
    </source>
</evidence>
<dbReference type="EC" id="3.2.2.n1" evidence="3"/>
<comment type="similarity">
    <text evidence="2 3">Belongs to the LOG family.</text>
</comment>
<reference evidence="4" key="1">
    <citation type="submission" date="2022-10" db="EMBL/GenBank/DDBJ databases">
        <authorList>
            <person name="Yu W.X."/>
        </authorList>
    </citation>
    <scope>NUCLEOTIDE SEQUENCE</scope>
    <source>
        <strain evidence="4">D04</strain>
    </source>
</reference>
<dbReference type="InterPro" id="IPR005269">
    <property type="entry name" value="LOG"/>
</dbReference>
<protein>
    <recommendedName>
        <fullName evidence="3">Cytokinin riboside 5'-monophosphate phosphoribohydrolase</fullName>
        <ecNumber evidence="3">3.2.2.n1</ecNumber>
    </recommendedName>
</protein>
<dbReference type="Gene3D" id="3.40.50.450">
    <property type="match status" value="1"/>
</dbReference>
<dbReference type="Pfam" id="PF03641">
    <property type="entry name" value="Lysine_decarbox"/>
    <property type="match status" value="1"/>
</dbReference>
<keyword evidence="3" id="KW-0203">Cytokinin biosynthesis</keyword>
<dbReference type="AlphaFoldDB" id="A0AAE3SKE0"/>
<dbReference type="PANTHER" id="PTHR31223:SF70">
    <property type="entry name" value="LOG FAMILY PROTEIN YJL055W"/>
    <property type="match status" value="1"/>
</dbReference>
<sequence length="195" mass="21575">MEEIKRVCVFCASSSKVKECYTKDAVLLGKILAQKGIGMNYGGGAVGLMGAIADSMLLNRGDVTGIIPRFMVEVEWEHKGVANMIHVDTMAERKKLLVENTDAVICLPGSTGTLEELFEVLSNKKLGLFTKPVILLNTNGFFNPMIQMLDKIANEEFMRDEHRNIWSVVEKPEDVIPAIINATPWTMEAFKIAAV</sequence>
<name>A0AAE3SKE0_9BACT</name>
<dbReference type="GO" id="GO:0009691">
    <property type="term" value="P:cytokinin biosynthetic process"/>
    <property type="evidence" value="ECO:0007669"/>
    <property type="project" value="UniProtKB-UniRule"/>
</dbReference>
<evidence type="ECO:0000256" key="2">
    <source>
        <dbReference type="ARBA" id="ARBA00006763"/>
    </source>
</evidence>
<dbReference type="PANTHER" id="PTHR31223">
    <property type="entry name" value="LOG FAMILY PROTEIN YJL055W"/>
    <property type="match status" value="1"/>
</dbReference>
<proteinExistence type="inferred from homology"/>
<comment type="catalytic activity">
    <reaction evidence="1">
        <text>AMP + H2O = D-ribose 5-phosphate + adenine</text>
        <dbReference type="Rhea" id="RHEA:20129"/>
        <dbReference type="ChEBI" id="CHEBI:15377"/>
        <dbReference type="ChEBI" id="CHEBI:16708"/>
        <dbReference type="ChEBI" id="CHEBI:78346"/>
        <dbReference type="ChEBI" id="CHEBI:456215"/>
        <dbReference type="EC" id="3.2.2.4"/>
    </reaction>
</comment>
<organism evidence="4 5">
    <name type="scientific">Plebeiibacterium marinum</name>
    <dbReference type="NCBI Taxonomy" id="2992111"/>
    <lineage>
        <taxon>Bacteria</taxon>
        <taxon>Pseudomonadati</taxon>
        <taxon>Bacteroidota</taxon>
        <taxon>Bacteroidia</taxon>
        <taxon>Marinilabiliales</taxon>
        <taxon>Marinilabiliaceae</taxon>
        <taxon>Plebeiibacterium</taxon>
    </lineage>
</organism>
<evidence type="ECO:0000256" key="3">
    <source>
        <dbReference type="RuleBase" id="RU363015"/>
    </source>
</evidence>
<dbReference type="SUPFAM" id="SSF102405">
    <property type="entry name" value="MCP/YpsA-like"/>
    <property type="match status" value="1"/>
</dbReference>
<dbReference type="Proteomes" id="UP001207408">
    <property type="component" value="Unassembled WGS sequence"/>
</dbReference>
<evidence type="ECO:0000313" key="4">
    <source>
        <dbReference type="EMBL" id="MCW3806735.1"/>
    </source>
</evidence>
<keyword evidence="5" id="KW-1185">Reference proteome</keyword>
<dbReference type="RefSeq" id="WP_301200440.1">
    <property type="nucleotide sequence ID" value="NZ_JAPDPI010000029.1"/>
</dbReference>